<comment type="caution">
    <text evidence="1">The sequence shown here is derived from an EMBL/GenBank/DDBJ whole genome shotgun (WGS) entry which is preliminary data.</text>
</comment>
<protein>
    <submittedName>
        <fullName evidence="1">Uncharacterized protein</fullName>
    </submittedName>
</protein>
<proteinExistence type="predicted"/>
<evidence type="ECO:0000313" key="2">
    <source>
        <dbReference type="Proteomes" id="UP000663879"/>
    </source>
</evidence>
<dbReference type="EMBL" id="CAJNOC010000052">
    <property type="protein sequence ID" value="CAF0710192.1"/>
    <property type="molecule type" value="Genomic_DNA"/>
</dbReference>
<keyword evidence="2" id="KW-1185">Reference proteome</keyword>
<organism evidence="1 2">
    <name type="scientific">Brachionus calyciflorus</name>
    <dbReference type="NCBI Taxonomy" id="104777"/>
    <lineage>
        <taxon>Eukaryota</taxon>
        <taxon>Metazoa</taxon>
        <taxon>Spiralia</taxon>
        <taxon>Gnathifera</taxon>
        <taxon>Rotifera</taxon>
        <taxon>Eurotatoria</taxon>
        <taxon>Monogononta</taxon>
        <taxon>Pseudotrocha</taxon>
        <taxon>Ploima</taxon>
        <taxon>Brachionidae</taxon>
        <taxon>Brachionus</taxon>
    </lineage>
</organism>
<dbReference type="OrthoDB" id="10512053at2759"/>
<dbReference type="InterPro" id="IPR052789">
    <property type="entry name" value="SSUH2_homolog"/>
</dbReference>
<dbReference type="Proteomes" id="UP000663879">
    <property type="component" value="Unassembled WGS sequence"/>
</dbReference>
<dbReference type="PANTHER" id="PTHR48465">
    <property type="entry name" value="PROTEIN SSUH2 HOMOLOG"/>
    <property type="match status" value="1"/>
</dbReference>
<gene>
    <name evidence="1" type="ORF">OXX778_LOCUS916</name>
</gene>
<dbReference type="AlphaFoldDB" id="A0A813M5S2"/>
<evidence type="ECO:0000313" key="1">
    <source>
        <dbReference type="EMBL" id="CAF0710192.1"/>
    </source>
</evidence>
<sequence length="301" mass="35054">MDKKIEESKLCKKYLSPRIQIEENHAKNLFIENLKRINSKKKINNLVNVTKVNDYDALIYSLTSMIESEKFDEVYFPQGEKMPLNNSYCIKEDTSYPKETYFYTQIDSEITCFSCNGRNQRRLRKNFSCTDCNECSNLYERCDFCVMNLENTHLGNLEENTCSLCNGKGKLKKYKRTTTAQDYLYDVWIKCPDKDIPLKNLLNAKGISIVKETDSKILKPIDHFPDEELSQVSSTFILSHKEKVQKKKIYKLINQTHQLTSVSVACFNANFQNKKRPVKFYIMGGSSIIFIPHENDQCIIS</sequence>
<accession>A0A813M5S2</accession>
<reference evidence="1" key="1">
    <citation type="submission" date="2021-02" db="EMBL/GenBank/DDBJ databases">
        <authorList>
            <person name="Nowell W R."/>
        </authorList>
    </citation>
    <scope>NUCLEOTIDE SEQUENCE</scope>
    <source>
        <strain evidence="1">Ploen Becks lab</strain>
    </source>
</reference>
<dbReference type="PANTHER" id="PTHR48465:SF1">
    <property type="entry name" value="PROTEIN SSUH2 HOMOLOG"/>
    <property type="match status" value="1"/>
</dbReference>
<name>A0A813M5S2_9BILA</name>